<protein>
    <submittedName>
        <fullName evidence="8">Transporter</fullName>
    </submittedName>
</protein>
<proteinExistence type="inferred from homology"/>
<evidence type="ECO:0000256" key="1">
    <source>
        <dbReference type="ARBA" id="ARBA00004141"/>
    </source>
</evidence>
<feature type="transmembrane region" description="Helical" evidence="6">
    <location>
        <begin position="40"/>
        <end position="61"/>
    </location>
</feature>
<sequence>MTSMPVANREAAPLPVAALMGAMVSIQIGATFAKTLFPQIGAQGTTTLRLVIGALMLIAVLRPWQMRPSRATLPWLVAYGVTLCALNLLFYAALDRIPLGVAVALEFSGPLLVATLTSRRASDFAWIALALAGIILLSPFIHSLQPLDPTGVMLALAAGGFWALYIVLAQKAGAELGTRTTAYGMAIAAVLVLPFGIAQAGTGLLAPSILVSALLVGLFSSALPFFLEMVALTRMPARIYGTLTCLEPGLGALAGFLFLHESLTPPQLAGIAAVIVAAAGTALTSKPPVPSPE</sequence>
<comment type="caution">
    <text evidence="8">The sequence shown here is derived from an EMBL/GenBank/DDBJ whole genome shotgun (WGS) entry which is preliminary data.</text>
</comment>
<dbReference type="InterPro" id="IPR050638">
    <property type="entry name" value="AA-Vitamin_Transporters"/>
</dbReference>
<keyword evidence="4 6" id="KW-1133">Transmembrane helix</keyword>
<feature type="transmembrane region" description="Helical" evidence="6">
    <location>
        <begin position="150"/>
        <end position="168"/>
    </location>
</feature>
<dbReference type="RefSeq" id="WP_032933581.1">
    <property type="nucleotide sequence ID" value="NZ_LZTH01000003.1"/>
</dbReference>
<keyword evidence="3 6" id="KW-0812">Transmembrane</keyword>
<dbReference type="OrthoDB" id="9815120at2"/>
<evidence type="ECO:0000256" key="6">
    <source>
        <dbReference type="SAM" id="Phobius"/>
    </source>
</evidence>
<evidence type="ECO:0000313" key="8">
    <source>
        <dbReference type="EMBL" id="OBP70654.1"/>
    </source>
</evidence>
<feature type="domain" description="EamA" evidence="7">
    <location>
        <begin position="150"/>
        <end position="280"/>
    </location>
</feature>
<keyword evidence="5 6" id="KW-0472">Membrane</keyword>
<comment type="similarity">
    <text evidence="2">Belongs to the EamA transporter family.</text>
</comment>
<feature type="transmembrane region" description="Helical" evidence="6">
    <location>
        <begin position="12"/>
        <end position="34"/>
    </location>
</feature>
<reference evidence="9" key="1">
    <citation type="submission" date="2016-06" db="EMBL/GenBank/DDBJ databases">
        <title>NZP2037 Pacbio-Illumina hybrid assembly.</title>
        <authorList>
            <person name="Ramsay J.P."/>
        </authorList>
    </citation>
    <scope>NUCLEOTIDE SEQUENCE [LARGE SCALE GENOMIC DNA]</scope>
    <source>
        <strain evidence="9">R7ANS::ICEMlSym2042</strain>
    </source>
</reference>
<evidence type="ECO:0000259" key="7">
    <source>
        <dbReference type="Pfam" id="PF00892"/>
    </source>
</evidence>
<dbReference type="InterPro" id="IPR000620">
    <property type="entry name" value="EamA_dom"/>
</dbReference>
<dbReference type="Pfam" id="PF00892">
    <property type="entry name" value="EamA"/>
    <property type="match status" value="1"/>
</dbReference>
<organism evidence="8 9">
    <name type="scientific">Rhizobium loti</name>
    <name type="common">Mesorhizobium loti</name>
    <dbReference type="NCBI Taxonomy" id="381"/>
    <lineage>
        <taxon>Bacteria</taxon>
        <taxon>Pseudomonadati</taxon>
        <taxon>Pseudomonadota</taxon>
        <taxon>Alphaproteobacteria</taxon>
        <taxon>Hyphomicrobiales</taxon>
        <taxon>Phyllobacteriaceae</taxon>
        <taxon>Mesorhizobium</taxon>
    </lineage>
</organism>
<gene>
    <name evidence="8" type="ORF">BAE39_22710</name>
</gene>
<dbReference type="PANTHER" id="PTHR32322">
    <property type="entry name" value="INNER MEMBRANE TRANSPORTER"/>
    <property type="match status" value="1"/>
</dbReference>
<accession>A0A1A5JB25</accession>
<evidence type="ECO:0000256" key="2">
    <source>
        <dbReference type="ARBA" id="ARBA00007362"/>
    </source>
</evidence>
<feature type="transmembrane region" description="Helical" evidence="6">
    <location>
        <begin position="180"/>
        <end position="198"/>
    </location>
</feature>
<dbReference type="Proteomes" id="UP000093748">
    <property type="component" value="Unassembled WGS sequence"/>
</dbReference>
<feature type="transmembrane region" description="Helical" evidence="6">
    <location>
        <begin position="124"/>
        <end position="144"/>
    </location>
</feature>
<dbReference type="AlphaFoldDB" id="A0A1A5JB25"/>
<feature type="transmembrane region" description="Helical" evidence="6">
    <location>
        <begin position="99"/>
        <end position="117"/>
    </location>
</feature>
<dbReference type="Gene3D" id="1.10.3730.20">
    <property type="match status" value="1"/>
</dbReference>
<dbReference type="InterPro" id="IPR037185">
    <property type="entry name" value="EmrE-like"/>
</dbReference>
<comment type="subcellular location">
    <subcellularLocation>
        <location evidence="1">Membrane</location>
        <topology evidence="1">Multi-pass membrane protein</topology>
    </subcellularLocation>
</comment>
<dbReference type="EMBL" id="LZTJ01000033">
    <property type="protein sequence ID" value="OBP70654.1"/>
    <property type="molecule type" value="Genomic_DNA"/>
</dbReference>
<dbReference type="SUPFAM" id="SSF103481">
    <property type="entry name" value="Multidrug resistance efflux transporter EmrE"/>
    <property type="match status" value="2"/>
</dbReference>
<feature type="transmembrane region" description="Helical" evidence="6">
    <location>
        <begin position="204"/>
        <end position="227"/>
    </location>
</feature>
<dbReference type="GO" id="GO:0016020">
    <property type="term" value="C:membrane"/>
    <property type="evidence" value="ECO:0007669"/>
    <property type="project" value="UniProtKB-SubCell"/>
</dbReference>
<dbReference type="GeneID" id="66683049"/>
<name>A0A1A5JB25_RHILI</name>
<evidence type="ECO:0000256" key="5">
    <source>
        <dbReference type="ARBA" id="ARBA00023136"/>
    </source>
</evidence>
<evidence type="ECO:0000313" key="9">
    <source>
        <dbReference type="Proteomes" id="UP000093748"/>
    </source>
</evidence>
<feature type="transmembrane region" description="Helical" evidence="6">
    <location>
        <begin position="73"/>
        <end position="93"/>
    </location>
</feature>
<dbReference type="PANTHER" id="PTHR32322:SF2">
    <property type="entry name" value="EAMA DOMAIN-CONTAINING PROTEIN"/>
    <property type="match status" value="1"/>
</dbReference>
<evidence type="ECO:0000256" key="4">
    <source>
        <dbReference type="ARBA" id="ARBA00022989"/>
    </source>
</evidence>
<evidence type="ECO:0000256" key="3">
    <source>
        <dbReference type="ARBA" id="ARBA00022692"/>
    </source>
</evidence>